<organism evidence="9 10">
    <name type="scientific">Cytobacillus oceanisediminis 2691</name>
    <dbReference type="NCBI Taxonomy" id="1196031"/>
    <lineage>
        <taxon>Bacteria</taxon>
        <taxon>Bacillati</taxon>
        <taxon>Bacillota</taxon>
        <taxon>Bacilli</taxon>
        <taxon>Bacillales</taxon>
        <taxon>Bacillaceae</taxon>
        <taxon>Cytobacillus</taxon>
    </lineage>
</organism>
<keyword evidence="4" id="KW-1003">Cell membrane</keyword>
<dbReference type="Pfam" id="PF01594">
    <property type="entry name" value="AI-2E_transport"/>
    <property type="match status" value="1"/>
</dbReference>
<feature type="transmembrane region" description="Helical" evidence="8">
    <location>
        <begin position="66"/>
        <end position="87"/>
    </location>
</feature>
<protein>
    <submittedName>
        <fullName evidence="9">AI-2E family transporter</fullName>
    </submittedName>
</protein>
<evidence type="ECO:0000256" key="4">
    <source>
        <dbReference type="ARBA" id="ARBA00022475"/>
    </source>
</evidence>
<feature type="transmembrane region" description="Helical" evidence="8">
    <location>
        <begin position="308"/>
        <end position="341"/>
    </location>
</feature>
<evidence type="ECO:0000256" key="6">
    <source>
        <dbReference type="ARBA" id="ARBA00022989"/>
    </source>
</evidence>
<feature type="transmembrane region" description="Helical" evidence="8">
    <location>
        <begin position="244"/>
        <end position="270"/>
    </location>
</feature>
<reference evidence="9 10" key="1">
    <citation type="submission" date="2016-04" db="EMBL/GenBank/DDBJ databases">
        <title>Complete genome sequence of Bacillus oceanisediminis strain 2691.</title>
        <authorList>
            <person name="Jeong H."/>
            <person name="Kim H.J."/>
            <person name="Lee D.-W."/>
        </authorList>
    </citation>
    <scope>NUCLEOTIDE SEQUENCE [LARGE SCALE GENOMIC DNA]</scope>
    <source>
        <strain evidence="9 10">2691</strain>
    </source>
</reference>
<evidence type="ECO:0000256" key="8">
    <source>
        <dbReference type="SAM" id="Phobius"/>
    </source>
</evidence>
<name>A0A160MB94_9BACI</name>
<evidence type="ECO:0000256" key="2">
    <source>
        <dbReference type="ARBA" id="ARBA00009773"/>
    </source>
</evidence>
<evidence type="ECO:0000313" key="9">
    <source>
        <dbReference type="EMBL" id="AND39813.1"/>
    </source>
</evidence>
<dbReference type="KEGG" id="bon:A361_11900"/>
<evidence type="ECO:0000256" key="7">
    <source>
        <dbReference type="ARBA" id="ARBA00023136"/>
    </source>
</evidence>
<comment type="similarity">
    <text evidence="2">Belongs to the autoinducer-2 exporter (AI-2E) (TC 2.A.86) family.</text>
</comment>
<comment type="subcellular location">
    <subcellularLocation>
        <location evidence="1">Cell membrane</location>
        <topology evidence="1">Multi-pass membrane protein</topology>
    </subcellularLocation>
</comment>
<feature type="transmembrane region" description="Helical" evidence="8">
    <location>
        <begin position="30"/>
        <end position="54"/>
    </location>
</feature>
<gene>
    <name evidence="9" type="ORF">A361_11900</name>
</gene>
<dbReference type="Proteomes" id="UP000077856">
    <property type="component" value="Chromosome"/>
</dbReference>
<dbReference type="STRING" id="1196031.A361_11900"/>
<keyword evidence="6 8" id="KW-1133">Transmembrane helix</keyword>
<dbReference type="AlphaFoldDB" id="A0A160MB94"/>
<dbReference type="PANTHER" id="PTHR21716">
    <property type="entry name" value="TRANSMEMBRANE PROTEIN"/>
    <property type="match status" value="1"/>
</dbReference>
<keyword evidence="3" id="KW-0813">Transport</keyword>
<dbReference type="RefSeq" id="WP_009334790.1">
    <property type="nucleotide sequence ID" value="NZ_CP015506.1"/>
</dbReference>
<dbReference type="eggNOG" id="COG0628">
    <property type="taxonomic scope" value="Bacteria"/>
</dbReference>
<dbReference type="EMBL" id="CP015506">
    <property type="protein sequence ID" value="AND39813.1"/>
    <property type="molecule type" value="Genomic_DNA"/>
</dbReference>
<accession>A0A160MB94</accession>
<evidence type="ECO:0000256" key="1">
    <source>
        <dbReference type="ARBA" id="ARBA00004651"/>
    </source>
</evidence>
<evidence type="ECO:0000256" key="5">
    <source>
        <dbReference type="ARBA" id="ARBA00022692"/>
    </source>
</evidence>
<feature type="transmembrane region" description="Helical" evidence="8">
    <location>
        <begin position="155"/>
        <end position="177"/>
    </location>
</feature>
<keyword evidence="7 8" id="KW-0472">Membrane</keyword>
<dbReference type="GO" id="GO:0005886">
    <property type="term" value="C:plasma membrane"/>
    <property type="evidence" value="ECO:0007669"/>
    <property type="project" value="UniProtKB-SubCell"/>
</dbReference>
<evidence type="ECO:0000256" key="3">
    <source>
        <dbReference type="ARBA" id="ARBA00022448"/>
    </source>
</evidence>
<keyword evidence="5 8" id="KW-0812">Transmembrane</keyword>
<dbReference type="PANTHER" id="PTHR21716:SF53">
    <property type="entry name" value="PERMEASE PERM-RELATED"/>
    <property type="match status" value="1"/>
</dbReference>
<dbReference type="GO" id="GO:0055085">
    <property type="term" value="P:transmembrane transport"/>
    <property type="evidence" value="ECO:0007669"/>
    <property type="project" value="TreeGrafter"/>
</dbReference>
<evidence type="ECO:0000313" key="10">
    <source>
        <dbReference type="Proteomes" id="UP000077856"/>
    </source>
</evidence>
<feature type="transmembrane region" description="Helical" evidence="8">
    <location>
        <begin position="277"/>
        <end position="296"/>
    </location>
</feature>
<sequence length="361" mass="40422">MWINKPFFKYAAGTIFVLIIIFLLGKIDYFLWPIRALVATIFFPVVISGILYYILRPLVRLVSRSLPKTASIIVIFAVVLGAGYLGFNAIGNLIGSQVTELSENLPAKMEDLSDETEKVVEKNNMGMFSYDQVKNKALNFLETILSGAGENVMKVFSTITSIVTVMVVVPFILFYFLKDDHKLRPFLLKYLPDKHEEEGNKILGDIDKTLFSYVTGQFIVAVVDGVLMYFGYKIIGLEYALTLAFFAMFLTVVPFLGPVLGIIPAIFIGLLQGPGMVLKIILVLIAVQLLESNLVSPHVMGKRLNLHPLTVIIILMAAGSIYGFIGILIAIPFYSVVKVLVKDFRRFYRLRTRKSLLSEEI</sequence>
<feature type="transmembrane region" description="Helical" evidence="8">
    <location>
        <begin position="210"/>
        <end position="232"/>
    </location>
</feature>
<feature type="transmembrane region" description="Helical" evidence="8">
    <location>
        <begin position="7"/>
        <end position="24"/>
    </location>
</feature>
<dbReference type="InterPro" id="IPR002549">
    <property type="entry name" value="AI-2E-like"/>
</dbReference>
<proteinExistence type="inferred from homology"/>